<protein>
    <submittedName>
        <fullName evidence="1">Uncharacterized protein</fullName>
    </submittedName>
</protein>
<name>A0A7S4NAV7_9EUKA</name>
<dbReference type="EMBL" id="HBKR01003718">
    <property type="protein sequence ID" value="CAE2275245.1"/>
    <property type="molecule type" value="Transcribed_RNA"/>
</dbReference>
<reference evidence="1" key="1">
    <citation type="submission" date="2021-01" db="EMBL/GenBank/DDBJ databases">
        <authorList>
            <person name="Corre E."/>
            <person name="Pelletier E."/>
            <person name="Niang G."/>
            <person name="Scheremetjew M."/>
            <person name="Finn R."/>
            <person name="Kale V."/>
            <person name="Holt S."/>
            <person name="Cochrane G."/>
            <person name="Meng A."/>
            <person name="Brown T."/>
            <person name="Cohen L."/>
        </authorList>
    </citation>
    <scope>NUCLEOTIDE SEQUENCE</scope>
    <source>
        <strain evidence="1">SoJaBio B1-5/56/2</strain>
    </source>
</reference>
<sequence>MGQLNSFVENGLALTIIGNKTDCEHLRQVTMEEMLASLKFRNNDQDTICLIETSAKDPHNLEKIMDHIVDQALVAHQTRSKKQEIVSLEGRNQYQMPICCTNS</sequence>
<dbReference type="InterPro" id="IPR027417">
    <property type="entry name" value="P-loop_NTPase"/>
</dbReference>
<evidence type="ECO:0000313" key="1">
    <source>
        <dbReference type="EMBL" id="CAE2275245.1"/>
    </source>
</evidence>
<dbReference type="AlphaFoldDB" id="A0A7S4NAV7"/>
<dbReference type="InterPro" id="IPR001806">
    <property type="entry name" value="Small_GTPase"/>
</dbReference>
<dbReference type="Pfam" id="PF00071">
    <property type="entry name" value="Ras"/>
    <property type="match status" value="1"/>
</dbReference>
<proteinExistence type="predicted"/>
<gene>
    <name evidence="1" type="ORF">NAES01612_LOCUS2466</name>
</gene>
<organism evidence="1">
    <name type="scientific">Paramoeba aestuarina</name>
    <dbReference type="NCBI Taxonomy" id="180227"/>
    <lineage>
        <taxon>Eukaryota</taxon>
        <taxon>Amoebozoa</taxon>
        <taxon>Discosea</taxon>
        <taxon>Flabellinia</taxon>
        <taxon>Dactylopodida</taxon>
        <taxon>Paramoebidae</taxon>
        <taxon>Paramoeba</taxon>
    </lineage>
</organism>
<dbReference type="SUPFAM" id="SSF52540">
    <property type="entry name" value="P-loop containing nucleoside triphosphate hydrolases"/>
    <property type="match status" value="1"/>
</dbReference>
<dbReference type="GO" id="GO:0005525">
    <property type="term" value="F:GTP binding"/>
    <property type="evidence" value="ECO:0007669"/>
    <property type="project" value="InterPro"/>
</dbReference>
<dbReference type="GO" id="GO:0003924">
    <property type="term" value="F:GTPase activity"/>
    <property type="evidence" value="ECO:0007669"/>
    <property type="project" value="InterPro"/>
</dbReference>
<accession>A0A7S4NAV7</accession>
<dbReference type="Gene3D" id="3.40.50.300">
    <property type="entry name" value="P-loop containing nucleotide triphosphate hydrolases"/>
    <property type="match status" value="1"/>
</dbReference>